<proteinExistence type="predicted"/>
<feature type="non-terminal residue" evidence="1">
    <location>
        <position position="134"/>
    </location>
</feature>
<sequence length="134" mass="14519">MPSQRPSTKTISNKTKSAAVVDYAAPESTGSEPVAPPDSQVLLSKLLAILEEKAPEAVPLLNQLITALRPNPKDIVESEKRSRSIVISGMPETGRELTASQRQAHTELSVIKMLDALDIEAKPVEIYRMGTLTD</sequence>
<name>A0A0C2FMJ8_9BILA</name>
<protein>
    <submittedName>
        <fullName evidence="1">Uncharacterized protein</fullName>
    </submittedName>
</protein>
<evidence type="ECO:0000313" key="1">
    <source>
        <dbReference type="EMBL" id="KIH46096.1"/>
    </source>
</evidence>
<dbReference type="AlphaFoldDB" id="A0A0C2FMJ8"/>
<organism evidence="1 2">
    <name type="scientific">Ancylostoma duodenale</name>
    <dbReference type="NCBI Taxonomy" id="51022"/>
    <lineage>
        <taxon>Eukaryota</taxon>
        <taxon>Metazoa</taxon>
        <taxon>Ecdysozoa</taxon>
        <taxon>Nematoda</taxon>
        <taxon>Chromadorea</taxon>
        <taxon>Rhabditida</taxon>
        <taxon>Rhabditina</taxon>
        <taxon>Rhabditomorpha</taxon>
        <taxon>Strongyloidea</taxon>
        <taxon>Ancylostomatidae</taxon>
        <taxon>Ancylostomatinae</taxon>
        <taxon>Ancylostoma</taxon>
    </lineage>
</organism>
<dbReference type="OrthoDB" id="5869388at2759"/>
<reference evidence="1 2" key="1">
    <citation type="submission" date="2013-12" db="EMBL/GenBank/DDBJ databases">
        <title>Draft genome of the parsitic nematode Ancylostoma duodenale.</title>
        <authorList>
            <person name="Mitreva M."/>
        </authorList>
    </citation>
    <scope>NUCLEOTIDE SEQUENCE [LARGE SCALE GENOMIC DNA]</scope>
    <source>
        <strain evidence="1 2">Zhejiang</strain>
    </source>
</reference>
<evidence type="ECO:0000313" key="2">
    <source>
        <dbReference type="Proteomes" id="UP000054047"/>
    </source>
</evidence>
<dbReference type="Proteomes" id="UP000054047">
    <property type="component" value="Unassembled WGS sequence"/>
</dbReference>
<dbReference type="EMBL" id="KN770143">
    <property type="protein sequence ID" value="KIH46096.1"/>
    <property type="molecule type" value="Genomic_DNA"/>
</dbReference>
<gene>
    <name evidence="1" type="ORF">ANCDUO_23853</name>
</gene>
<accession>A0A0C2FMJ8</accession>
<keyword evidence="2" id="KW-1185">Reference proteome</keyword>